<dbReference type="InterPro" id="IPR029028">
    <property type="entry name" value="Alpha/beta_knot_MTases"/>
</dbReference>
<proteinExistence type="inferred from homology"/>
<dbReference type="HAMAP" id="MF_00658">
    <property type="entry name" value="23SrRNA_methyltr_H"/>
    <property type="match status" value="1"/>
</dbReference>
<dbReference type="EC" id="2.1.1.177" evidence="5"/>
<feature type="binding site" evidence="5">
    <location>
        <position position="58"/>
    </location>
    <ligand>
        <name>S-adenosyl-L-methionine</name>
        <dbReference type="ChEBI" id="CHEBI:59789"/>
    </ligand>
</feature>
<keyword evidence="2 5" id="KW-0808">Transferase</keyword>
<reference evidence="6 7" key="1">
    <citation type="submission" date="2018-10" db="EMBL/GenBank/DDBJ databases">
        <title>Genomic Encyclopedia of Type Strains, Phase IV (KMG-IV): sequencing the most valuable type-strain genomes for metagenomic binning, comparative biology and taxonomic classification.</title>
        <authorList>
            <person name="Goeker M."/>
        </authorList>
    </citation>
    <scope>NUCLEOTIDE SEQUENCE [LARGE SCALE GENOMIC DNA]</scope>
    <source>
        <strain evidence="6 7">DSM 15521</strain>
    </source>
</reference>
<comment type="catalytic activity">
    <reaction evidence="5">
        <text>pseudouridine(1915) in 23S rRNA + S-adenosyl-L-methionine = N(3)-methylpseudouridine(1915) in 23S rRNA + S-adenosyl-L-homocysteine + H(+)</text>
        <dbReference type="Rhea" id="RHEA:42752"/>
        <dbReference type="Rhea" id="RHEA-COMP:10221"/>
        <dbReference type="Rhea" id="RHEA-COMP:10222"/>
        <dbReference type="ChEBI" id="CHEBI:15378"/>
        <dbReference type="ChEBI" id="CHEBI:57856"/>
        <dbReference type="ChEBI" id="CHEBI:59789"/>
        <dbReference type="ChEBI" id="CHEBI:65314"/>
        <dbReference type="ChEBI" id="CHEBI:74486"/>
        <dbReference type="EC" id="2.1.1.177"/>
    </reaction>
</comment>
<name>A0A420W7M3_9BACT</name>
<sequence>MKLKVVAVGKIAPHFKEAQELYLRKVRNLEVVEVRKGKSKEEEGERLLSKAKGFVVALDERGKELNSREFAQLVSAHSNLSFLIGGADGLSEEVKRRANFLLSLSRLTLQHDVARIVLLEQLFRAQEINRGSPYHRDWGKGDGA</sequence>
<dbReference type="Gene3D" id="3.40.1280.10">
    <property type="match status" value="1"/>
</dbReference>
<keyword evidence="7" id="KW-1185">Reference proteome</keyword>
<comment type="subunit">
    <text evidence="5">Homodimer.</text>
</comment>
<dbReference type="SUPFAM" id="SSF75217">
    <property type="entry name" value="alpha/beta knot"/>
    <property type="match status" value="1"/>
</dbReference>
<keyword evidence="5" id="KW-0963">Cytoplasm</keyword>
<dbReference type="AlphaFoldDB" id="A0A420W7M3"/>
<evidence type="ECO:0000256" key="2">
    <source>
        <dbReference type="ARBA" id="ARBA00022679"/>
    </source>
</evidence>
<evidence type="ECO:0000256" key="1">
    <source>
        <dbReference type="ARBA" id="ARBA00022603"/>
    </source>
</evidence>
<protein>
    <recommendedName>
        <fullName evidence="5">Ribosomal RNA large subunit methyltransferase H</fullName>
        <ecNumber evidence="5">2.1.1.177</ecNumber>
    </recommendedName>
    <alternativeName>
        <fullName evidence="5">23S rRNA (pseudouridine1915-N3)-methyltransferase</fullName>
    </alternativeName>
    <alternativeName>
        <fullName evidence="5">23S rRNA m3Psi1915 methyltransferase</fullName>
    </alternativeName>
    <alternativeName>
        <fullName evidence="5">rRNA (pseudouridine-N3-)-methyltransferase RlmH</fullName>
    </alternativeName>
</protein>
<evidence type="ECO:0000313" key="7">
    <source>
        <dbReference type="Proteomes" id="UP000280881"/>
    </source>
</evidence>
<accession>A0A420W7M3</accession>
<evidence type="ECO:0000256" key="5">
    <source>
        <dbReference type="HAMAP-Rule" id="MF_00658"/>
    </source>
</evidence>
<feature type="binding site" evidence="5">
    <location>
        <begin position="104"/>
        <end position="109"/>
    </location>
    <ligand>
        <name>S-adenosyl-L-methionine</name>
        <dbReference type="ChEBI" id="CHEBI:59789"/>
    </ligand>
</feature>
<evidence type="ECO:0000313" key="6">
    <source>
        <dbReference type="EMBL" id="RKQ63282.1"/>
    </source>
</evidence>
<evidence type="ECO:0000256" key="4">
    <source>
        <dbReference type="ARBA" id="ARBA00038303"/>
    </source>
</evidence>
<comment type="similarity">
    <text evidence="4 5">Belongs to the RNA methyltransferase RlmH family.</text>
</comment>
<comment type="function">
    <text evidence="5">Specifically methylates the pseudouridine at position 1915 (m3Psi1915) in 23S rRNA.</text>
</comment>
<feature type="binding site" evidence="5">
    <location>
        <position position="85"/>
    </location>
    <ligand>
        <name>S-adenosyl-L-methionine</name>
        <dbReference type="ChEBI" id="CHEBI:59789"/>
    </ligand>
</feature>
<keyword evidence="3 5" id="KW-0949">S-adenosyl-L-methionine</keyword>
<keyword evidence="1 5" id="KW-0489">Methyltransferase</keyword>
<organism evidence="6 7">
    <name type="scientific">Thermovibrio guaymasensis</name>
    <dbReference type="NCBI Taxonomy" id="240167"/>
    <lineage>
        <taxon>Bacteria</taxon>
        <taxon>Pseudomonadati</taxon>
        <taxon>Aquificota</taxon>
        <taxon>Aquificia</taxon>
        <taxon>Desulfurobacteriales</taxon>
        <taxon>Desulfurobacteriaceae</taxon>
        <taxon>Thermovibrio</taxon>
    </lineage>
</organism>
<comment type="subcellular location">
    <subcellularLocation>
        <location evidence="5">Cytoplasm</location>
    </subcellularLocation>
</comment>
<dbReference type="InterPro" id="IPR003742">
    <property type="entry name" value="RlmH-like"/>
</dbReference>
<dbReference type="RefSeq" id="WP_121169507.1">
    <property type="nucleotide sequence ID" value="NZ_RBIE01000001.1"/>
</dbReference>
<dbReference type="InterPro" id="IPR029026">
    <property type="entry name" value="tRNA_m1G_MTases_N"/>
</dbReference>
<evidence type="ECO:0000256" key="3">
    <source>
        <dbReference type="ARBA" id="ARBA00022691"/>
    </source>
</evidence>
<dbReference type="OrthoDB" id="9806643at2"/>
<dbReference type="Proteomes" id="UP000280881">
    <property type="component" value="Unassembled WGS sequence"/>
</dbReference>
<dbReference type="PANTHER" id="PTHR33603:SF1">
    <property type="entry name" value="RIBOSOMAL RNA LARGE SUBUNIT METHYLTRANSFERASE H"/>
    <property type="match status" value="1"/>
</dbReference>
<comment type="caution">
    <text evidence="6">The sequence shown here is derived from an EMBL/GenBank/DDBJ whole genome shotgun (WGS) entry which is preliminary data.</text>
</comment>
<dbReference type="PIRSF" id="PIRSF004505">
    <property type="entry name" value="MT_bac"/>
    <property type="match status" value="1"/>
</dbReference>
<gene>
    <name evidence="5" type="primary">rlmH</name>
    <name evidence="6" type="ORF">C7457_0147</name>
</gene>
<dbReference type="EMBL" id="RBIE01000001">
    <property type="protein sequence ID" value="RKQ63282.1"/>
    <property type="molecule type" value="Genomic_DNA"/>
</dbReference>
<dbReference type="GO" id="GO:0070038">
    <property type="term" value="F:rRNA (pseudouridine-N3-)-methyltransferase activity"/>
    <property type="evidence" value="ECO:0007669"/>
    <property type="project" value="UniProtKB-UniRule"/>
</dbReference>
<keyword evidence="5" id="KW-0698">rRNA processing</keyword>
<dbReference type="Pfam" id="PF02590">
    <property type="entry name" value="SPOUT_MTase"/>
    <property type="match status" value="1"/>
</dbReference>
<dbReference type="CDD" id="cd18081">
    <property type="entry name" value="RlmH-like"/>
    <property type="match status" value="1"/>
</dbReference>
<dbReference type="GO" id="GO:0005737">
    <property type="term" value="C:cytoplasm"/>
    <property type="evidence" value="ECO:0007669"/>
    <property type="project" value="UniProtKB-SubCell"/>
</dbReference>
<dbReference type="PANTHER" id="PTHR33603">
    <property type="entry name" value="METHYLTRANSFERASE"/>
    <property type="match status" value="1"/>
</dbReference>